<evidence type="ECO:0000256" key="1">
    <source>
        <dbReference type="SAM" id="Phobius"/>
    </source>
</evidence>
<dbReference type="AlphaFoldDB" id="A0A1Q8Y934"/>
<sequence>MLIMFLMVVIGLFYFQLIPDGLLGDAGVGHVLVLIGYQLFGGEVGSLAAVVSLMTCLGLEVVVKGDVDV</sequence>
<keyword evidence="1" id="KW-0472">Membrane</keyword>
<keyword evidence="1" id="KW-1133">Transmembrane helix</keyword>
<accession>A0A1Q8Y934</accession>
<name>A0A1Q8Y934_9BURK</name>
<dbReference type="Proteomes" id="UP000185911">
    <property type="component" value="Unassembled WGS sequence"/>
</dbReference>
<organism evidence="2 3">
    <name type="scientific">Rhodoferax antarcticus ANT.BR</name>
    <dbReference type="NCBI Taxonomy" id="1111071"/>
    <lineage>
        <taxon>Bacteria</taxon>
        <taxon>Pseudomonadati</taxon>
        <taxon>Pseudomonadota</taxon>
        <taxon>Betaproteobacteria</taxon>
        <taxon>Burkholderiales</taxon>
        <taxon>Comamonadaceae</taxon>
        <taxon>Rhodoferax</taxon>
    </lineage>
</organism>
<keyword evidence="3" id="KW-1185">Reference proteome</keyword>
<keyword evidence="1" id="KW-0812">Transmembrane</keyword>
<evidence type="ECO:0000313" key="3">
    <source>
        <dbReference type="Proteomes" id="UP000185911"/>
    </source>
</evidence>
<protein>
    <submittedName>
        <fullName evidence="2">Putative membrane protein</fullName>
    </submittedName>
</protein>
<evidence type="ECO:0000313" key="2">
    <source>
        <dbReference type="EMBL" id="OLP04562.1"/>
    </source>
</evidence>
<dbReference type="EMBL" id="MSYM01000020">
    <property type="protein sequence ID" value="OLP04562.1"/>
    <property type="molecule type" value="Genomic_DNA"/>
</dbReference>
<gene>
    <name evidence="2" type="ORF">BLL52_4278</name>
</gene>
<comment type="caution">
    <text evidence="2">The sequence shown here is derived from an EMBL/GenBank/DDBJ whole genome shotgun (WGS) entry which is preliminary data.</text>
</comment>
<proteinExistence type="predicted"/>
<feature type="transmembrane region" description="Helical" evidence="1">
    <location>
        <begin position="40"/>
        <end position="63"/>
    </location>
</feature>
<reference evidence="2 3" key="1">
    <citation type="submission" date="2017-01" db="EMBL/GenBank/DDBJ databases">
        <title>Genome sequence of Rhodoferax antarcticus ANT.BR, a psychrophilic purple nonsulfur bacterium from an Antarctic microbial mat.</title>
        <authorList>
            <person name="Baker J."/>
            <person name="Riester C."/>
            <person name="Skinner B."/>
            <person name="Newell A."/>
            <person name="Swingley W."/>
            <person name="Madigan M."/>
            <person name="Jung D."/>
            <person name="Asao M."/>
            <person name="Chen M."/>
            <person name="Loughlin P."/>
            <person name="Pan H."/>
            <person name="Lin S."/>
            <person name="Li N."/>
            <person name="Shaw J."/>
            <person name="Prado M."/>
            <person name="Sherman C."/>
            <person name="Li X."/>
            <person name="Tang J."/>
            <person name="Blankenship R."/>
            <person name="Zhao T."/>
            <person name="Touchman J."/>
            <person name="Sattley M."/>
        </authorList>
    </citation>
    <scope>NUCLEOTIDE SEQUENCE [LARGE SCALE GENOMIC DNA]</scope>
    <source>
        <strain evidence="2 3">ANT.BR</strain>
    </source>
</reference>